<evidence type="ECO:0000313" key="3">
    <source>
        <dbReference type="Proteomes" id="UP000016935"/>
    </source>
</evidence>
<feature type="region of interest" description="Disordered" evidence="1">
    <location>
        <begin position="356"/>
        <end position="377"/>
    </location>
</feature>
<protein>
    <submittedName>
        <fullName evidence="2">Uncharacterized protein</fullName>
    </submittedName>
</protein>
<gene>
    <name evidence="2" type="ORF">SETTUDRAFT_28558</name>
</gene>
<dbReference type="AlphaFoldDB" id="R0IN17"/>
<evidence type="ECO:0000256" key="1">
    <source>
        <dbReference type="SAM" id="MobiDB-lite"/>
    </source>
</evidence>
<reference evidence="2 3" key="2">
    <citation type="journal article" date="2013" name="PLoS Genet.">
        <title>Comparative genome structure, secondary metabolite, and effector coding capacity across Cochliobolus pathogens.</title>
        <authorList>
            <person name="Condon B.J."/>
            <person name="Leng Y."/>
            <person name="Wu D."/>
            <person name="Bushley K.E."/>
            <person name="Ohm R.A."/>
            <person name="Otillar R."/>
            <person name="Martin J."/>
            <person name="Schackwitz W."/>
            <person name="Grimwood J."/>
            <person name="MohdZainudin N."/>
            <person name="Xue C."/>
            <person name="Wang R."/>
            <person name="Manning V.A."/>
            <person name="Dhillon B."/>
            <person name="Tu Z.J."/>
            <person name="Steffenson B.J."/>
            <person name="Salamov A."/>
            <person name="Sun H."/>
            <person name="Lowry S."/>
            <person name="LaButti K."/>
            <person name="Han J."/>
            <person name="Copeland A."/>
            <person name="Lindquist E."/>
            <person name="Barry K."/>
            <person name="Schmutz J."/>
            <person name="Baker S.E."/>
            <person name="Ciuffetti L.M."/>
            <person name="Grigoriev I.V."/>
            <person name="Zhong S."/>
            <person name="Turgeon B.G."/>
        </authorList>
    </citation>
    <scope>NUCLEOTIDE SEQUENCE [LARGE SCALE GENOMIC DNA]</scope>
    <source>
        <strain evidence="3">28A</strain>
    </source>
</reference>
<feature type="compositionally biased region" description="Basic and acidic residues" evidence="1">
    <location>
        <begin position="726"/>
        <end position="736"/>
    </location>
</feature>
<dbReference type="Proteomes" id="UP000016935">
    <property type="component" value="Unassembled WGS sequence"/>
</dbReference>
<feature type="compositionally biased region" description="Low complexity" evidence="1">
    <location>
        <begin position="15"/>
        <end position="26"/>
    </location>
</feature>
<dbReference type="eggNOG" id="ENOG502R9WI">
    <property type="taxonomic scope" value="Eukaryota"/>
</dbReference>
<keyword evidence="3" id="KW-1185">Reference proteome</keyword>
<sequence>MSLPKIKVESPVLAPQTPQRTSSPTPEYEESSDGTLSEEEDIKEEEEDQDVKHSAIALHAMLAYPPHISHAYGSHYQGNYMFAPRRTSCRKLETFGAMDYHGNGQDANEFDSMMQLPGYDPMSGVSSEQSLDQMVSSNGLHTNFENAFGPQQQMQQTASMSNLQQPATMSNMQSAPMSNLQQMQQLPSMPDMLQQQMQQTAPMSNSQQPVQTSNLQQMQQLSPMPNNQQMQHLSPIPHNQQQQMQKPAPMAKMQQTKHQSFSTASGFIDSPHEAMMKEVNSFTHNMTQLANTMNARMTKAEFERDCLRAALEQQQSQHGGSGNTNMQLTSTPQTAPEFGSRNSRFRDAADVRYSIPVTPTRPAPLDAQHYNSVPGKNSGFTPTTTTGGGGGGQVSSFGSKLTGLNKHKSEKTRARKDLQIKVPGQGPLGAAMAGLPTPMSKSGASAGFSAGLAPPSAYMRTPSTLLLPNPSPLTPGVIGPLCGGGPLRSSNIVNKRKIHNLEKFLPPANAVVPLLPLTDTEIVVYFFQSLVRPVVSLRLYSRNWGPAHIADTLNEHRIVQGGYLRNTASVKCTTAIKKGKERYGEVWSEQLGTVFSGADDLKATDLMHLDAEEAGSAVDFDVRALDLEIKKHPREGVAGGIFTRCVKYCVEHNAAYTLRNVHELAVSLRNGTEPVQPKEPEGIYVAGRDLLLEREKKRAAEMMQHGDEMEGVDGADAEDDNDDADAYAHTDIAEAE</sequence>
<reference evidence="2 3" key="1">
    <citation type="journal article" date="2012" name="PLoS Pathog.">
        <title>Diverse lifestyles and strategies of plant pathogenesis encoded in the genomes of eighteen Dothideomycetes fungi.</title>
        <authorList>
            <person name="Ohm R.A."/>
            <person name="Feau N."/>
            <person name="Henrissat B."/>
            <person name="Schoch C.L."/>
            <person name="Horwitz B.A."/>
            <person name="Barry K.W."/>
            <person name="Condon B.J."/>
            <person name="Copeland A.C."/>
            <person name="Dhillon B."/>
            <person name="Glaser F."/>
            <person name="Hesse C.N."/>
            <person name="Kosti I."/>
            <person name="LaButti K."/>
            <person name="Lindquist E.A."/>
            <person name="Lucas S."/>
            <person name="Salamov A.A."/>
            <person name="Bradshaw R.E."/>
            <person name="Ciuffetti L."/>
            <person name="Hamelin R.C."/>
            <person name="Kema G.H.J."/>
            <person name="Lawrence C."/>
            <person name="Scott J.A."/>
            <person name="Spatafora J.W."/>
            <person name="Turgeon B.G."/>
            <person name="de Wit P.J.G.M."/>
            <person name="Zhong S."/>
            <person name="Goodwin S.B."/>
            <person name="Grigoriev I.V."/>
        </authorList>
    </citation>
    <scope>NUCLEOTIDE SEQUENCE [LARGE SCALE GENOMIC DNA]</scope>
    <source>
        <strain evidence="3">28A</strain>
    </source>
</reference>
<dbReference type="EMBL" id="KB908604">
    <property type="protein sequence ID" value="EOA86161.1"/>
    <property type="molecule type" value="Genomic_DNA"/>
</dbReference>
<feature type="region of interest" description="Disordered" evidence="1">
    <location>
        <begin position="1"/>
        <end position="52"/>
    </location>
</feature>
<name>R0IN17_EXST2</name>
<proteinExistence type="predicted"/>
<evidence type="ECO:0000313" key="2">
    <source>
        <dbReference type="EMBL" id="EOA86161.1"/>
    </source>
</evidence>
<dbReference type="HOGENOM" id="CLU_376896_0_0_1"/>
<feature type="compositionally biased region" description="Acidic residues" evidence="1">
    <location>
        <begin position="709"/>
        <end position="725"/>
    </location>
</feature>
<organism evidence="2 3">
    <name type="scientific">Exserohilum turcicum (strain 28A)</name>
    <name type="common">Northern leaf blight fungus</name>
    <name type="synonym">Setosphaeria turcica</name>
    <dbReference type="NCBI Taxonomy" id="671987"/>
    <lineage>
        <taxon>Eukaryota</taxon>
        <taxon>Fungi</taxon>
        <taxon>Dikarya</taxon>
        <taxon>Ascomycota</taxon>
        <taxon>Pezizomycotina</taxon>
        <taxon>Dothideomycetes</taxon>
        <taxon>Pleosporomycetidae</taxon>
        <taxon>Pleosporales</taxon>
        <taxon>Pleosporineae</taxon>
        <taxon>Pleosporaceae</taxon>
        <taxon>Exserohilum</taxon>
    </lineage>
</organism>
<accession>R0IN17</accession>
<dbReference type="RefSeq" id="XP_008026086.1">
    <property type="nucleotide sequence ID" value="XM_008027895.1"/>
</dbReference>
<feature type="compositionally biased region" description="Basic and acidic residues" evidence="1">
    <location>
        <begin position="697"/>
        <end position="708"/>
    </location>
</feature>
<feature type="region of interest" description="Disordered" evidence="1">
    <location>
        <begin position="697"/>
        <end position="736"/>
    </location>
</feature>
<feature type="region of interest" description="Disordered" evidence="1">
    <location>
        <begin position="315"/>
        <end position="342"/>
    </location>
</feature>
<feature type="compositionally biased region" description="Polar residues" evidence="1">
    <location>
        <begin position="315"/>
        <end position="334"/>
    </location>
</feature>
<dbReference type="OrthoDB" id="3792684at2759"/>
<feature type="compositionally biased region" description="Acidic residues" evidence="1">
    <location>
        <begin position="27"/>
        <end position="49"/>
    </location>
</feature>
<dbReference type="GeneID" id="19403256"/>